<accession>A0ABT2F3X6</accession>
<feature type="compositionally biased region" description="Basic and acidic residues" evidence="2">
    <location>
        <begin position="83"/>
        <end position="92"/>
    </location>
</feature>
<name>A0ABT2F3X6_9STAP</name>
<evidence type="ECO:0000259" key="3">
    <source>
        <dbReference type="Pfam" id="PF04650"/>
    </source>
</evidence>
<evidence type="ECO:0000313" key="4">
    <source>
        <dbReference type="EMBL" id="MCS4486883.1"/>
    </source>
</evidence>
<evidence type="ECO:0000256" key="2">
    <source>
        <dbReference type="SAM" id="MobiDB-lite"/>
    </source>
</evidence>
<feature type="domain" description="YSIRK Gram-positive signal peptide" evidence="3">
    <location>
        <begin position="8"/>
        <end position="31"/>
    </location>
</feature>
<dbReference type="NCBIfam" id="TIGR01168">
    <property type="entry name" value="YSIRK_signal"/>
    <property type="match status" value="1"/>
</dbReference>
<evidence type="ECO:0000256" key="1">
    <source>
        <dbReference type="ARBA" id="ARBA00022729"/>
    </source>
</evidence>
<evidence type="ECO:0000313" key="5">
    <source>
        <dbReference type="Proteomes" id="UP001205609"/>
    </source>
</evidence>
<reference evidence="4 5" key="1">
    <citation type="journal article" date="2023" name="Int. J. Syst. Evol. Microbiol.">
        <title>Streptococcus sciuri sp. nov., Staphylococcus marylandisciuri sp. nov. and Staphylococcus americanisciuri sp. nov., isolated from faeces of eastern grey squirrel (Sciurus carolinensis).</title>
        <authorList>
            <person name="Volokhov D.V."/>
            <person name="Zagorodnyaya T.A."/>
            <person name="Furtak V.A."/>
            <person name="Nattanmai G."/>
            <person name="Randall L."/>
            <person name="Jose S."/>
            <person name="Gao Y."/>
            <person name="Eisenberg T."/>
            <person name="Delmonte P."/>
            <person name="Blom J."/>
            <person name="Mitchell K.K."/>
        </authorList>
    </citation>
    <scope>NUCLEOTIDE SEQUENCE [LARGE SCALE GENOMIC DNA]</scope>
    <source>
        <strain evidence="4 5">GRT3</strain>
    </source>
</reference>
<dbReference type="InterPro" id="IPR005877">
    <property type="entry name" value="YSIRK_signal_dom"/>
</dbReference>
<keyword evidence="1" id="KW-0732">Signal</keyword>
<dbReference type="EMBL" id="JANUXY010000008">
    <property type="protein sequence ID" value="MCS4486883.1"/>
    <property type="molecule type" value="Genomic_DNA"/>
</dbReference>
<dbReference type="Proteomes" id="UP001205609">
    <property type="component" value="Unassembled WGS sequence"/>
</dbReference>
<feature type="region of interest" description="Disordered" evidence="2">
    <location>
        <begin position="55"/>
        <end position="110"/>
    </location>
</feature>
<dbReference type="Pfam" id="PF04650">
    <property type="entry name" value="YSIRK_signal"/>
    <property type="match status" value="1"/>
</dbReference>
<feature type="compositionally biased region" description="Basic and acidic residues" evidence="2">
    <location>
        <begin position="56"/>
        <end position="67"/>
    </location>
</feature>
<sequence>MLHKNYRKKDRYSIRKFKAGVGSIFLGSLFIAIPNFIDTPVAYADEVAPSEAVGAKAEDAKVEEKNAEPPIADTNSEPPSAIKDTETADHKNPTAIGVGANDTKDGRSVSTIPWRNAFDKGDFEGAEEKTAKREHVTPIYPQGTTASPAWSPADNNGPRDLGTVTYKWKEKEFTGDKSYEGWKLKTGKSFTVVEPLTPEITEPNKNFVGKYTMDDKDKSKVYELPGYSKDKTDVNGYGWLLRGNVKPASQAAETSSRSQQYYSNTNSSRFVELNNPGTEIVSEAYTVNPGSIVRFHYSFRSAFGTFNGGGTGERGSGYLIDQNGNVLTTLDGTTKELHNVNGQNVFGYGLGAAFYKIPDNVTSIRMVLKAGDKSTALGDAQPKGAIFLITLGLN</sequence>
<gene>
    <name evidence="4" type="ORF">NXS11_08240</name>
</gene>
<organism evidence="4 5">
    <name type="scientific">Staphylococcus americanisciuri</name>
    <dbReference type="NCBI Taxonomy" id="2973940"/>
    <lineage>
        <taxon>Bacteria</taxon>
        <taxon>Bacillati</taxon>
        <taxon>Bacillota</taxon>
        <taxon>Bacilli</taxon>
        <taxon>Bacillales</taxon>
        <taxon>Staphylococcaceae</taxon>
        <taxon>Staphylococcus</taxon>
    </lineage>
</organism>
<dbReference type="RefSeq" id="WP_259200463.1">
    <property type="nucleotide sequence ID" value="NZ_JANUXY010000008.1"/>
</dbReference>
<protein>
    <submittedName>
        <fullName evidence="4">YSIRK-type signal peptide-containing protein</fullName>
    </submittedName>
</protein>
<keyword evidence="5" id="KW-1185">Reference proteome</keyword>
<proteinExistence type="predicted"/>
<comment type="caution">
    <text evidence="4">The sequence shown here is derived from an EMBL/GenBank/DDBJ whole genome shotgun (WGS) entry which is preliminary data.</text>
</comment>